<feature type="region of interest" description="Disordered" evidence="2">
    <location>
        <begin position="204"/>
        <end position="224"/>
    </location>
</feature>
<gene>
    <name evidence="3" type="ORF">C6V83_03905</name>
</gene>
<proteinExistence type="inferred from homology"/>
<reference evidence="3 4" key="1">
    <citation type="submission" date="2018-03" db="EMBL/GenBank/DDBJ databases">
        <title>Characteristics and genome of n-alkane degrading marine bacteria Gordonia iterans isolated from crude oil contaminated in Tae-an, South Korea.</title>
        <authorList>
            <person name="Lee S.-S."/>
            <person name="Kim H."/>
        </authorList>
    </citation>
    <scope>NUCLEOTIDE SEQUENCE [LARGE SCALE GENOMIC DNA]</scope>
    <source>
        <strain evidence="3 4">Co17</strain>
    </source>
</reference>
<organism evidence="3 4">
    <name type="scientific">Gordonia iterans</name>
    <dbReference type="NCBI Taxonomy" id="1004901"/>
    <lineage>
        <taxon>Bacteria</taxon>
        <taxon>Bacillati</taxon>
        <taxon>Actinomycetota</taxon>
        <taxon>Actinomycetes</taxon>
        <taxon>Mycobacteriales</taxon>
        <taxon>Gordoniaceae</taxon>
        <taxon>Gordonia</taxon>
    </lineage>
</organism>
<keyword evidence="1 3" id="KW-0418">Kinase</keyword>
<dbReference type="KEGG" id="git:C6V83_03905"/>
<name>A0A2S0KK01_9ACTN</name>
<sequence>MASHDLSSLPPELIDGLGVRSAWPVSGGDIAWAYRLDTADGPLFLKWRPDASPGLFQREAAGLQALRAHSGELCVPEVLRESASGLVLEWIESGPSSSTTEADLGRGLAALHRTTNPSFGGLDGVSAGYLGSAQVDLTPTADWPEFFVERRVRPLIDRGIAEGAVPAEARSLIDRLAPRAAELCGPPEPPALVHGDLWAGNRMVGAGSGASGPDGRGADGRGTGGRNWLIDPAAHWAHREIDLAMMTLFGGFGPDGFAAYDEAFPLAEGWRERLRWYQLPPLLVHAILFGDGYGAEALAVLRHYAR</sequence>
<dbReference type="RefSeq" id="WP_105943696.1">
    <property type="nucleotide sequence ID" value="NZ_CP027433.1"/>
</dbReference>
<comment type="similarity">
    <text evidence="1">Belongs to the fructosamine kinase family.</text>
</comment>
<dbReference type="Proteomes" id="UP000239814">
    <property type="component" value="Chromosome"/>
</dbReference>
<evidence type="ECO:0000313" key="3">
    <source>
        <dbReference type="EMBL" id="AVM01993.1"/>
    </source>
</evidence>
<dbReference type="GO" id="GO:0016301">
    <property type="term" value="F:kinase activity"/>
    <property type="evidence" value="ECO:0007669"/>
    <property type="project" value="UniProtKB-UniRule"/>
</dbReference>
<dbReference type="PANTHER" id="PTHR12149:SF8">
    <property type="entry name" value="PROTEIN-RIBULOSAMINE 3-KINASE"/>
    <property type="match status" value="1"/>
</dbReference>
<accession>A0A2S0KK01</accession>
<evidence type="ECO:0000256" key="1">
    <source>
        <dbReference type="PIRNR" id="PIRNR006221"/>
    </source>
</evidence>
<dbReference type="OrthoDB" id="5291879at2"/>
<dbReference type="EMBL" id="CP027433">
    <property type="protein sequence ID" value="AVM01993.1"/>
    <property type="molecule type" value="Genomic_DNA"/>
</dbReference>
<keyword evidence="4" id="KW-1185">Reference proteome</keyword>
<dbReference type="SUPFAM" id="SSF56112">
    <property type="entry name" value="Protein kinase-like (PK-like)"/>
    <property type="match status" value="1"/>
</dbReference>
<dbReference type="Gene3D" id="1.20.1270.240">
    <property type="match status" value="1"/>
</dbReference>
<protein>
    <submittedName>
        <fullName evidence="3">Fructosamine kinase</fullName>
    </submittedName>
</protein>
<dbReference type="PIRSF" id="PIRSF006221">
    <property type="entry name" value="Ketosamine-3-kinase"/>
    <property type="match status" value="1"/>
</dbReference>
<dbReference type="Gene3D" id="1.10.510.10">
    <property type="entry name" value="Transferase(Phosphotransferase) domain 1"/>
    <property type="match status" value="1"/>
</dbReference>
<dbReference type="PANTHER" id="PTHR12149">
    <property type="entry name" value="FRUCTOSAMINE 3 KINASE-RELATED PROTEIN"/>
    <property type="match status" value="1"/>
</dbReference>
<dbReference type="Gene3D" id="3.30.200.20">
    <property type="entry name" value="Phosphorylase Kinase, domain 1"/>
    <property type="match status" value="1"/>
</dbReference>
<dbReference type="InterPro" id="IPR016477">
    <property type="entry name" value="Fructo-/Ketosamine-3-kinase"/>
</dbReference>
<dbReference type="Pfam" id="PF03881">
    <property type="entry name" value="Fructosamin_kin"/>
    <property type="match status" value="1"/>
</dbReference>
<evidence type="ECO:0000256" key="2">
    <source>
        <dbReference type="SAM" id="MobiDB-lite"/>
    </source>
</evidence>
<dbReference type="InterPro" id="IPR011009">
    <property type="entry name" value="Kinase-like_dom_sf"/>
</dbReference>
<keyword evidence="1" id="KW-0808">Transferase</keyword>
<dbReference type="AlphaFoldDB" id="A0A2S0KK01"/>
<feature type="compositionally biased region" description="Gly residues" evidence="2">
    <location>
        <begin position="206"/>
        <end position="224"/>
    </location>
</feature>
<evidence type="ECO:0000313" key="4">
    <source>
        <dbReference type="Proteomes" id="UP000239814"/>
    </source>
</evidence>